<evidence type="ECO:0000259" key="1">
    <source>
        <dbReference type="Pfam" id="PF00535"/>
    </source>
</evidence>
<dbReference type="RefSeq" id="WP_125671349.1">
    <property type="nucleotide sequence ID" value="NZ_RCOS01000083.1"/>
</dbReference>
<dbReference type="Pfam" id="PF00535">
    <property type="entry name" value="Glycos_transf_2"/>
    <property type="match status" value="1"/>
</dbReference>
<sequence length="228" mass="25659">MQVSERISIIMPEYNVGKEVNTVLRDVKRAVERITRNYEIILVDDGSPDPPEIELDGVKVIRHEANMGKGEAIKTGVKYATGKYAVIMDADGDVDPAGIELYLRALRKCDLIVGSKRHPSSIYQAPLMRKVASIGFNMIVRLLTGIRVGDTQTGFKAFKTEQLRRIMRAAVVKRYTWDVEVLLMAKILGLRVAEAPVVIRQNSRFSLRMALSMLIELLKGYEGEPKRE</sequence>
<dbReference type="InterPro" id="IPR001173">
    <property type="entry name" value="Glyco_trans_2-like"/>
</dbReference>
<organism evidence="2 3">
    <name type="scientific">Candidatus Methanodesulfokora washburnensis</name>
    <dbReference type="NCBI Taxonomy" id="2478471"/>
    <lineage>
        <taxon>Archaea</taxon>
        <taxon>Thermoproteota</taxon>
        <taxon>Candidatus Korarchaeia</taxon>
        <taxon>Candidatus Korarchaeia incertae sedis</taxon>
        <taxon>Candidatus Methanodesulfokora</taxon>
    </lineage>
</organism>
<keyword evidence="2" id="KW-0808">Transferase</keyword>
<reference evidence="2 3" key="1">
    <citation type="submission" date="2018-10" db="EMBL/GenBank/DDBJ databases">
        <title>Co-occurring genomic capacity for anaerobic methane metabolism and dissimilatory sulfite reduction discovered in the Korarchaeota.</title>
        <authorList>
            <person name="Mckay L.J."/>
            <person name="Dlakic M."/>
            <person name="Fields M.W."/>
            <person name="Delmont T.O."/>
            <person name="Eren A.M."/>
            <person name="Jay Z.J."/>
            <person name="Klingelsmith K.B."/>
            <person name="Rusch D.B."/>
            <person name="Inskeep W.P."/>
        </authorList>
    </citation>
    <scope>NUCLEOTIDE SEQUENCE [LARGE SCALE GENOMIC DNA]</scope>
    <source>
        <strain evidence="2 3">MDKW</strain>
    </source>
</reference>
<dbReference type="CDD" id="cd04179">
    <property type="entry name" value="DPM_DPG-synthase_like"/>
    <property type="match status" value="1"/>
</dbReference>
<dbReference type="GO" id="GO:0006487">
    <property type="term" value="P:protein N-linked glycosylation"/>
    <property type="evidence" value="ECO:0007669"/>
    <property type="project" value="TreeGrafter"/>
</dbReference>
<dbReference type="PANTHER" id="PTHR10859">
    <property type="entry name" value="GLYCOSYL TRANSFERASE"/>
    <property type="match status" value="1"/>
</dbReference>
<accession>A0A429GMF4</accession>
<dbReference type="OrthoDB" id="11098at2157"/>
<protein>
    <submittedName>
        <fullName evidence="2">Glycosyltransferase family 2 protein</fullName>
    </submittedName>
</protein>
<evidence type="ECO:0000313" key="3">
    <source>
        <dbReference type="Proteomes" id="UP000277582"/>
    </source>
</evidence>
<comment type="caution">
    <text evidence="2">The sequence shown here is derived from an EMBL/GenBank/DDBJ whole genome shotgun (WGS) entry which is preliminary data.</text>
</comment>
<dbReference type="PANTHER" id="PTHR10859:SF91">
    <property type="entry name" value="DOLICHYL-PHOSPHATE BETA-GLUCOSYLTRANSFERASE"/>
    <property type="match status" value="1"/>
</dbReference>
<keyword evidence="3" id="KW-1185">Reference proteome</keyword>
<proteinExistence type="predicted"/>
<dbReference type="InterPro" id="IPR029044">
    <property type="entry name" value="Nucleotide-diphossugar_trans"/>
</dbReference>
<feature type="domain" description="Glycosyltransferase 2-like" evidence="1">
    <location>
        <begin position="8"/>
        <end position="161"/>
    </location>
</feature>
<gene>
    <name evidence="2" type="ORF">D6D85_07230</name>
</gene>
<dbReference type="Proteomes" id="UP000277582">
    <property type="component" value="Unassembled WGS sequence"/>
</dbReference>
<dbReference type="AlphaFoldDB" id="A0A429GMF4"/>
<name>A0A429GMF4_9CREN</name>
<evidence type="ECO:0000313" key="2">
    <source>
        <dbReference type="EMBL" id="RSN74927.1"/>
    </source>
</evidence>
<dbReference type="SUPFAM" id="SSF53448">
    <property type="entry name" value="Nucleotide-diphospho-sugar transferases"/>
    <property type="match status" value="1"/>
</dbReference>
<dbReference type="GO" id="GO:0016740">
    <property type="term" value="F:transferase activity"/>
    <property type="evidence" value="ECO:0007669"/>
    <property type="project" value="UniProtKB-KW"/>
</dbReference>
<dbReference type="EMBL" id="RCOS01000083">
    <property type="protein sequence ID" value="RSN74927.1"/>
    <property type="molecule type" value="Genomic_DNA"/>
</dbReference>
<dbReference type="Gene3D" id="3.90.550.10">
    <property type="entry name" value="Spore Coat Polysaccharide Biosynthesis Protein SpsA, Chain A"/>
    <property type="match status" value="1"/>
</dbReference>